<dbReference type="STRING" id="947013.SAMN04488109_6281"/>
<dbReference type="InterPro" id="IPR011006">
    <property type="entry name" value="CheY-like_superfamily"/>
</dbReference>
<feature type="domain" description="Response regulatory" evidence="8">
    <location>
        <begin position="4"/>
        <end position="118"/>
    </location>
</feature>
<evidence type="ECO:0000256" key="5">
    <source>
        <dbReference type="ARBA" id="ARBA00023163"/>
    </source>
</evidence>
<dbReference type="Pfam" id="PF00072">
    <property type="entry name" value="Response_reg"/>
    <property type="match status" value="1"/>
</dbReference>
<dbReference type="InterPro" id="IPR001789">
    <property type="entry name" value="Sig_transdc_resp-reg_receiver"/>
</dbReference>
<gene>
    <name evidence="10" type="ORF">SAMN04488109_6281</name>
</gene>
<dbReference type="InterPro" id="IPR036388">
    <property type="entry name" value="WH-like_DNA-bd_sf"/>
</dbReference>
<dbReference type="RefSeq" id="WP_073142532.1">
    <property type="nucleotide sequence ID" value="NZ_FQWQ01000006.1"/>
</dbReference>
<dbReference type="EMBL" id="FQWQ01000006">
    <property type="protein sequence ID" value="SHH96502.1"/>
    <property type="molecule type" value="Genomic_DNA"/>
</dbReference>
<dbReference type="InterPro" id="IPR001867">
    <property type="entry name" value="OmpR/PhoB-type_DNA-bd"/>
</dbReference>
<evidence type="ECO:0000313" key="10">
    <source>
        <dbReference type="EMBL" id="SHH96502.1"/>
    </source>
</evidence>
<dbReference type="FunFam" id="3.40.50.2300:FF:000001">
    <property type="entry name" value="DNA-binding response regulator PhoB"/>
    <property type="match status" value="1"/>
</dbReference>
<dbReference type="Pfam" id="PF00486">
    <property type="entry name" value="Trans_reg_C"/>
    <property type="match status" value="1"/>
</dbReference>
<keyword evidence="4 7" id="KW-0238">DNA-binding</keyword>
<dbReference type="SUPFAM" id="SSF46894">
    <property type="entry name" value="C-terminal effector domain of the bipartite response regulators"/>
    <property type="match status" value="1"/>
</dbReference>
<feature type="modified residue" description="4-aspartylphosphate" evidence="6">
    <location>
        <position position="53"/>
    </location>
</feature>
<dbReference type="GO" id="GO:0006355">
    <property type="term" value="P:regulation of DNA-templated transcription"/>
    <property type="evidence" value="ECO:0007669"/>
    <property type="project" value="InterPro"/>
</dbReference>
<reference evidence="10 11" key="1">
    <citation type="submission" date="2016-11" db="EMBL/GenBank/DDBJ databases">
        <authorList>
            <person name="Jaros S."/>
            <person name="Januszkiewicz K."/>
            <person name="Wedrychowicz H."/>
        </authorList>
    </citation>
    <scope>NUCLEOTIDE SEQUENCE [LARGE SCALE GENOMIC DNA]</scope>
    <source>
        <strain evidence="10 11">DSM 24574</strain>
    </source>
</reference>
<dbReference type="CDD" id="cd17574">
    <property type="entry name" value="REC_OmpR"/>
    <property type="match status" value="1"/>
</dbReference>
<feature type="domain" description="OmpR/PhoB-type" evidence="9">
    <location>
        <begin position="129"/>
        <end position="228"/>
    </location>
</feature>
<protein>
    <submittedName>
        <fullName evidence="10">DNA-binding response regulator, OmpR family, contains REC and winged-helix (WHTH) domain</fullName>
    </submittedName>
</protein>
<keyword evidence="1 6" id="KW-0597">Phosphoprotein</keyword>
<organism evidence="10 11">
    <name type="scientific">Chryseolinea serpens</name>
    <dbReference type="NCBI Taxonomy" id="947013"/>
    <lineage>
        <taxon>Bacteria</taxon>
        <taxon>Pseudomonadati</taxon>
        <taxon>Bacteroidota</taxon>
        <taxon>Cytophagia</taxon>
        <taxon>Cytophagales</taxon>
        <taxon>Fulvivirgaceae</taxon>
        <taxon>Chryseolinea</taxon>
    </lineage>
</organism>
<evidence type="ECO:0000256" key="7">
    <source>
        <dbReference type="PROSITE-ProRule" id="PRU01091"/>
    </source>
</evidence>
<dbReference type="GO" id="GO:0000976">
    <property type="term" value="F:transcription cis-regulatory region binding"/>
    <property type="evidence" value="ECO:0007669"/>
    <property type="project" value="TreeGrafter"/>
</dbReference>
<dbReference type="AlphaFoldDB" id="A0A1M5XA22"/>
<dbReference type="SMART" id="SM00448">
    <property type="entry name" value="REC"/>
    <property type="match status" value="1"/>
</dbReference>
<evidence type="ECO:0000259" key="8">
    <source>
        <dbReference type="PROSITE" id="PS50110"/>
    </source>
</evidence>
<evidence type="ECO:0000256" key="1">
    <source>
        <dbReference type="ARBA" id="ARBA00022553"/>
    </source>
</evidence>
<dbReference type="Proteomes" id="UP000184212">
    <property type="component" value="Unassembled WGS sequence"/>
</dbReference>
<dbReference type="Gene3D" id="3.40.50.2300">
    <property type="match status" value="1"/>
</dbReference>
<dbReference type="Gene3D" id="6.10.250.690">
    <property type="match status" value="1"/>
</dbReference>
<dbReference type="InterPro" id="IPR016032">
    <property type="entry name" value="Sig_transdc_resp-reg_C-effctor"/>
</dbReference>
<keyword evidence="2" id="KW-0902">Two-component regulatory system</keyword>
<dbReference type="GO" id="GO:0032993">
    <property type="term" value="C:protein-DNA complex"/>
    <property type="evidence" value="ECO:0007669"/>
    <property type="project" value="TreeGrafter"/>
</dbReference>
<evidence type="ECO:0000256" key="6">
    <source>
        <dbReference type="PROSITE-ProRule" id="PRU00169"/>
    </source>
</evidence>
<keyword evidence="11" id="KW-1185">Reference proteome</keyword>
<dbReference type="SUPFAM" id="SSF52172">
    <property type="entry name" value="CheY-like"/>
    <property type="match status" value="1"/>
</dbReference>
<evidence type="ECO:0000256" key="2">
    <source>
        <dbReference type="ARBA" id="ARBA00023012"/>
    </source>
</evidence>
<sequence length="237" mass="27659">MSLKILLVEDDENMRFMLHDNLEMAGYRVRPLADGQTALSAFMKEEFDLCVIDVMLPKKDGFTLATDIRKLNQQIPIVFLTARNVKEDRIQGFRIGADDYITKPFSLEEFLLRIEAILKRVYHTPTKADEQFTYPLAKFTFHFNQQKIVKDDLAVELTRKEAKLLRLFCLHQNKVIERDIIQKAIWEDEGYFVGRSMDVFISRLRKIFKDDPAVSIQTIHGIGYKLEVMPQAQPTEK</sequence>
<dbReference type="PROSITE" id="PS51755">
    <property type="entry name" value="OMPR_PHOB"/>
    <property type="match status" value="1"/>
</dbReference>
<dbReference type="CDD" id="cd00383">
    <property type="entry name" value="trans_reg_C"/>
    <property type="match status" value="1"/>
</dbReference>
<dbReference type="InterPro" id="IPR039420">
    <property type="entry name" value="WalR-like"/>
</dbReference>
<evidence type="ECO:0000313" key="11">
    <source>
        <dbReference type="Proteomes" id="UP000184212"/>
    </source>
</evidence>
<evidence type="ECO:0000256" key="3">
    <source>
        <dbReference type="ARBA" id="ARBA00023015"/>
    </source>
</evidence>
<accession>A0A1M5XA22</accession>
<dbReference type="OrthoDB" id="5343479at2"/>
<name>A0A1M5XA22_9BACT</name>
<feature type="DNA-binding region" description="OmpR/PhoB-type" evidence="7">
    <location>
        <begin position="129"/>
        <end position="228"/>
    </location>
</feature>
<evidence type="ECO:0000259" key="9">
    <source>
        <dbReference type="PROSITE" id="PS51755"/>
    </source>
</evidence>
<dbReference type="PANTHER" id="PTHR48111">
    <property type="entry name" value="REGULATOR OF RPOS"/>
    <property type="match status" value="1"/>
</dbReference>
<evidence type="ECO:0000256" key="4">
    <source>
        <dbReference type="ARBA" id="ARBA00023125"/>
    </source>
</evidence>
<proteinExistence type="predicted"/>
<dbReference type="PANTHER" id="PTHR48111:SF40">
    <property type="entry name" value="PHOSPHATE REGULON TRANSCRIPTIONAL REGULATORY PROTEIN PHOB"/>
    <property type="match status" value="1"/>
</dbReference>
<dbReference type="SMART" id="SM00862">
    <property type="entry name" value="Trans_reg_C"/>
    <property type="match status" value="1"/>
</dbReference>
<dbReference type="GO" id="GO:0000156">
    <property type="term" value="F:phosphorelay response regulator activity"/>
    <property type="evidence" value="ECO:0007669"/>
    <property type="project" value="TreeGrafter"/>
</dbReference>
<dbReference type="GO" id="GO:0005829">
    <property type="term" value="C:cytosol"/>
    <property type="evidence" value="ECO:0007669"/>
    <property type="project" value="TreeGrafter"/>
</dbReference>
<keyword evidence="3" id="KW-0805">Transcription regulation</keyword>
<dbReference type="Gene3D" id="1.10.10.10">
    <property type="entry name" value="Winged helix-like DNA-binding domain superfamily/Winged helix DNA-binding domain"/>
    <property type="match status" value="1"/>
</dbReference>
<keyword evidence="5" id="KW-0804">Transcription</keyword>
<dbReference type="PROSITE" id="PS50110">
    <property type="entry name" value="RESPONSE_REGULATORY"/>
    <property type="match status" value="1"/>
</dbReference>